<reference evidence="2 3" key="1">
    <citation type="submission" date="2013-03" db="EMBL/GenBank/DDBJ databases">
        <authorList>
            <person name="Linke B."/>
        </authorList>
    </citation>
    <scope>NUCLEOTIDE SEQUENCE [LARGE SCALE GENOMIC DNA]</scope>
    <source>
        <strain evidence="2 3">B13</strain>
    </source>
</reference>
<feature type="signal peptide" evidence="1">
    <location>
        <begin position="1"/>
        <end position="21"/>
    </location>
</feature>
<organism evidence="2 3">
    <name type="scientific">Pseudomonas knackmussii (strain DSM 6978 / CCUG 54928 / LMG 23759 / B13)</name>
    <dbReference type="NCBI Taxonomy" id="1301098"/>
    <lineage>
        <taxon>Bacteria</taxon>
        <taxon>Pseudomonadati</taxon>
        <taxon>Pseudomonadota</taxon>
        <taxon>Gammaproteobacteria</taxon>
        <taxon>Pseudomonadales</taxon>
        <taxon>Pseudomonadaceae</taxon>
        <taxon>Pseudomonas</taxon>
    </lineage>
</organism>
<proteinExistence type="predicted"/>
<dbReference type="HOGENOM" id="CLU_112034_0_0_6"/>
<dbReference type="eggNOG" id="COG3019">
    <property type="taxonomic scope" value="Bacteria"/>
</dbReference>
<dbReference type="InterPro" id="IPR036249">
    <property type="entry name" value="Thioredoxin-like_sf"/>
</dbReference>
<dbReference type="EMBL" id="HG322950">
    <property type="protein sequence ID" value="CDF84662.1"/>
    <property type="molecule type" value="Genomic_DNA"/>
</dbReference>
<dbReference type="STRING" id="1301098.PKB_3318"/>
<dbReference type="PATRIC" id="fig|1301098.3.peg.3332"/>
<evidence type="ECO:0000256" key="1">
    <source>
        <dbReference type="SAM" id="SignalP"/>
    </source>
</evidence>
<accession>A0A024HJH4</accession>
<keyword evidence="3" id="KW-1185">Reference proteome</keyword>
<dbReference type="InterPro" id="IPR007332">
    <property type="entry name" value="DUF411"/>
</dbReference>
<gene>
    <name evidence="2" type="ORF">PKB_3318</name>
</gene>
<name>A0A024HJH4_PSEKB</name>
<sequence length="149" mass="15891">MRKALRLTALAGLFMASFAQAATPIDVYRDPNCGCCKSWIKYLEANGFSVNDHVEPNMSALKQRLGVAPRLPPCHTAVIGGKFVEGHVPVAQIRELEKHPELRGIAVPGMPAGSPGMEMGQAAQAYQVIGLTQDGTDEVLASYPASSTQ</sequence>
<dbReference type="OrthoDB" id="14727at2"/>
<keyword evidence="1" id="KW-0732">Signal</keyword>
<feature type="chain" id="PRO_5001533295" description="Metal-binding protein" evidence="1">
    <location>
        <begin position="22"/>
        <end position="149"/>
    </location>
</feature>
<reference evidence="2 3" key="2">
    <citation type="submission" date="2014-05" db="EMBL/GenBank/DDBJ databases">
        <title>Genome sequence of the 3-chlorobenzoate degrading bacterium Pseudomonas knackmussii B13 shows multiple evidence for horizontal gene transfer.</title>
        <authorList>
            <person name="Miyazaki R."/>
            <person name="Bertelli C."/>
            <person name="Falquet L."/>
            <person name="Robinson-Rechavi M."/>
            <person name="Gharib W."/>
            <person name="Roy S."/>
            <person name="Van der Meer J.R."/>
        </authorList>
    </citation>
    <scope>NUCLEOTIDE SEQUENCE [LARGE SCALE GENOMIC DNA]</scope>
    <source>
        <strain evidence="2 3">B13</strain>
    </source>
</reference>
<dbReference type="Proteomes" id="UP000025241">
    <property type="component" value="Chromosome I"/>
</dbReference>
<evidence type="ECO:0000313" key="3">
    <source>
        <dbReference type="Proteomes" id="UP000025241"/>
    </source>
</evidence>
<evidence type="ECO:0000313" key="2">
    <source>
        <dbReference type="EMBL" id="CDF84662.1"/>
    </source>
</evidence>
<dbReference type="Pfam" id="PF04214">
    <property type="entry name" value="DUF411"/>
    <property type="match status" value="1"/>
</dbReference>
<dbReference type="KEGG" id="pkc:PKB_3318"/>
<dbReference type="SUPFAM" id="SSF52833">
    <property type="entry name" value="Thioredoxin-like"/>
    <property type="match status" value="1"/>
</dbReference>
<dbReference type="AlphaFoldDB" id="A0A024HJH4"/>
<protein>
    <recommendedName>
        <fullName evidence="4">Metal-binding protein</fullName>
    </recommendedName>
</protein>
<evidence type="ECO:0008006" key="4">
    <source>
        <dbReference type="Google" id="ProtNLM"/>
    </source>
</evidence>
<dbReference type="RefSeq" id="WP_156958040.1">
    <property type="nucleotide sequence ID" value="NZ_HG322950.1"/>
</dbReference>